<dbReference type="GO" id="GO:0016757">
    <property type="term" value="F:glycosyltransferase activity"/>
    <property type="evidence" value="ECO:0007669"/>
    <property type="project" value="UniProtKB-KW"/>
</dbReference>
<sequence>MKVIHILHSLKFSGAEIMYVDAAPFFQKKGCKLTVMATATELGEYALFFERAGYKVIHQPMPSLKNYISRIKFYTSMIRLLKKEEFEVVHIHSSIAMWGLSLCAWIVNIKSVYTFHAVFPTRLLTYPYHCLIRWSAKTIFKCRFQTISDSVYDHELKLYHNKTTKVYNWYGNTRFFPALVKEKFDVRKELGIDEQTLVLISIGGCNHNKRHVDIIKALPLILNKIPDTLYLHLGKGCTESEEIKMANDLGVVNQIRFCGNQEFVRKYLIAADVYLMTSFFEGISITTIEAMACNIPTILYDVPGLRDFNKQGKNSILIPADYRLLAEAVIKLGANKKLALEMAVRAKKTVDILYNMRNNATEIYNLYL</sequence>
<keyword evidence="3" id="KW-0808">Transferase</keyword>
<dbReference type="SUPFAM" id="SSF53756">
    <property type="entry name" value="UDP-Glycosyltransferase/glycogen phosphorylase"/>
    <property type="match status" value="1"/>
</dbReference>
<dbReference type="CDD" id="cd03801">
    <property type="entry name" value="GT4_PimA-like"/>
    <property type="match status" value="1"/>
</dbReference>
<comment type="caution">
    <text evidence="3">The sequence shown here is derived from an EMBL/GenBank/DDBJ whole genome shotgun (WGS) entry which is preliminary data.</text>
</comment>
<dbReference type="InterPro" id="IPR001296">
    <property type="entry name" value="Glyco_trans_1"/>
</dbReference>
<dbReference type="EC" id="2.4.-.-" evidence="3"/>
<name>A0ABW6I0C8_9FLAO</name>
<organism evidence="3 4">
    <name type="scientific">Flavobacterium xylosi</name>
    <dbReference type="NCBI Taxonomy" id="3230415"/>
    <lineage>
        <taxon>Bacteria</taxon>
        <taxon>Pseudomonadati</taxon>
        <taxon>Bacteroidota</taxon>
        <taxon>Flavobacteriia</taxon>
        <taxon>Flavobacteriales</taxon>
        <taxon>Flavobacteriaceae</taxon>
        <taxon>Flavobacterium</taxon>
    </lineage>
</organism>
<evidence type="ECO:0000259" key="2">
    <source>
        <dbReference type="Pfam" id="PF13439"/>
    </source>
</evidence>
<dbReference type="Pfam" id="PF00534">
    <property type="entry name" value="Glycos_transf_1"/>
    <property type="match status" value="1"/>
</dbReference>
<keyword evidence="3" id="KW-0328">Glycosyltransferase</keyword>
<keyword evidence="4" id="KW-1185">Reference proteome</keyword>
<protein>
    <submittedName>
        <fullName evidence="3">Glycosyltransferase family 4 protein</fullName>
        <ecNumber evidence="3">2.4.-.-</ecNumber>
    </submittedName>
</protein>
<evidence type="ECO:0000313" key="3">
    <source>
        <dbReference type="EMBL" id="MFE3869270.1"/>
    </source>
</evidence>
<dbReference type="Gene3D" id="3.40.50.2000">
    <property type="entry name" value="Glycogen Phosphorylase B"/>
    <property type="match status" value="2"/>
</dbReference>
<evidence type="ECO:0000259" key="1">
    <source>
        <dbReference type="Pfam" id="PF00534"/>
    </source>
</evidence>
<proteinExistence type="predicted"/>
<dbReference type="PANTHER" id="PTHR12526">
    <property type="entry name" value="GLYCOSYLTRANSFERASE"/>
    <property type="match status" value="1"/>
</dbReference>
<feature type="domain" description="Glycosyltransferase subfamily 4-like N-terminal" evidence="2">
    <location>
        <begin position="13"/>
        <end position="135"/>
    </location>
</feature>
<evidence type="ECO:0000313" key="4">
    <source>
        <dbReference type="Proteomes" id="UP001600109"/>
    </source>
</evidence>
<dbReference type="Pfam" id="PF13439">
    <property type="entry name" value="Glyco_transf_4"/>
    <property type="match status" value="1"/>
</dbReference>
<dbReference type="EMBL" id="JBHZPZ010000021">
    <property type="protein sequence ID" value="MFE3869270.1"/>
    <property type="molecule type" value="Genomic_DNA"/>
</dbReference>
<gene>
    <name evidence="3" type="ORF">ACFX5E_14490</name>
</gene>
<accession>A0ABW6I0C8</accession>
<dbReference type="PANTHER" id="PTHR12526:SF630">
    <property type="entry name" value="GLYCOSYLTRANSFERASE"/>
    <property type="match status" value="1"/>
</dbReference>
<reference evidence="3 4" key="1">
    <citation type="submission" date="2024-06" db="EMBL/GenBank/DDBJ databases">
        <title>Flavobacterium spp. isolated from glacier.</title>
        <authorList>
            <person name="Han D."/>
        </authorList>
    </citation>
    <scope>NUCLEOTIDE SEQUENCE [LARGE SCALE GENOMIC DNA]</scope>
    <source>
        <strain evidence="3 4">LS2P90</strain>
    </source>
</reference>
<dbReference type="Proteomes" id="UP001600109">
    <property type="component" value="Unassembled WGS sequence"/>
</dbReference>
<dbReference type="InterPro" id="IPR028098">
    <property type="entry name" value="Glyco_trans_4-like_N"/>
</dbReference>
<feature type="domain" description="Glycosyl transferase family 1" evidence="1">
    <location>
        <begin position="185"/>
        <end position="348"/>
    </location>
</feature>
<dbReference type="RefSeq" id="WP_379855878.1">
    <property type="nucleotide sequence ID" value="NZ_JBHZPZ010000021.1"/>
</dbReference>